<evidence type="ECO:0000256" key="4">
    <source>
        <dbReference type="ARBA" id="ARBA00023235"/>
    </source>
</evidence>
<organism evidence="7 8">
    <name type="scientific">Prosthecochloris marina</name>
    <dbReference type="NCBI Taxonomy" id="2017681"/>
    <lineage>
        <taxon>Bacteria</taxon>
        <taxon>Pseudomonadati</taxon>
        <taxon>Chlorobiota</taxon>
        <taxon>Chlorobiia</taxon>
        <taxon>Chlorobiales</taxon>
        <taxon>Chlorobiaceae</taxon>
        <taxon>Prosthecochloris</taxon>
    </lineage>
</organism>
<dbReference type="OrthoDB" id="9807797at2"/>
<comment type="function">
    <text evidence="1 5">PPIases accelerate the folding of proteins. It catalyzes the cis-trans isomerization of proline imidic peptide bonds in oligopeptides.</text>
</comment>
<dbReference type="Proteomes" id="UP000246278">
    <property type="component" value="Unassembled WGS sequence"/>
</dbReference>
<evidence type="ECO:0000256" key="2">
    <source>
        <dbReference type="ARBA" id="ARBA00007365"/>
    </source>
</evidence>
<evidence type="ECO:0000256" key="5">
    <source>
        <dbReference type="RuleBase" id="RU363019"/>
    </source>
</evidence>
<dbReference type="SUPFAM" id="SSF50891">
    <property type="entry name" value="Cyclophilin-like"/>
    <property type="match status" value="1"/>
</dbReference>
<dbReference type="InterPro" id="IPR029000">
    <property type="entry name" value="Cyclophilin-like_dom_sf"/>
</dbReference>
<evidence type="ECO:0000313" key="8">
    <source>
        <dbReference type="Proteomes" id="UP000246278"/>
    </source>
</evidence>
<comment type="catalytic activity">
    <reaction evidence="5">
        <text>[protein]-peptidylproline (omega=180) = [protein]-peptidylproline (omega=0)</text>
        <dbReference type="Rhea" id="RHEA:16237"/>
        <dbReference type="Rhea" id="RHEA-COMP:10747"/>
        <dbReference type="Rhea" id="RHEA-COMP:10748"/>
        <dbReference type="ChEBI" id="CHEBI:83833"/>
        <dbReference type="ChEBI" id="CHEBI:83834"/>
        <dbReference type="EC" id="5.2.1.8"/>
    </reaction>
</comment>
<comment type="similarity">
    <text evidence="2 5">Belongs to the cyclophilin-type PPIase family.</text>
</comment>
<dbReference type="InterPro" id="IPR002130">
    <property type="entry name" value="Cyclophilin-type_PPIase_dom"/>
</dbReference>
<dbReference type="PRINTS" id="PR00153">
    <property type="entry name" value="CSAPPISMRASE"/>
</dbReference>
<dbReference type="EC" id="5.2.1.8" evidence="5"/>
<feature type="domain" description="PPIase cyclophilin-type" evidence="6">
    <location>
        <begin position="12"/>
        <end position="159"/>
    </location>
</feature>
<dbReference type="PROSITE" id="PS50072">
    <property type="entry name" value="CSA_PPIASE_2"/>
    <property type="match status" value="1"/>
</dbReference>
<comment type="caution">
    <text evidence="7">The sequence shown here is derived from an EMBL/GenBank/DDBJ whole genome shotgun (WGS) entry which is preliminary data.</text>
</comment>
<dbReference type="PANTHER" id="PTHR45625">
    <property type="entry name" value="PEPTIDYL-PROLYL CIS-TRANS ISOMERASE-RELATED"/>
    <property type="match status" value="1"/>
</dbReference>
<keyword evidence="3 5" id="KW-0697">Rotamase</keyword>
<sequence>MSTKYKIKTNFGDITVSLYDDTPQHKQNFEKLVSENYYDGIRFHRVIEGFMIQTGDPLSRNDDNRMLHGTGGPDYRIPAEIKHPNVKGTLAAARDNNPQKASSGSQFYINQADNDFLDGEYTVFGIVTDGIDVVDNIAVVEKDFNDNPVDPVTIETIETINDPA</sequence>
<dbReference type="Pfam" id="PF00160">
    <property type="entry name" value="Pro_isomerase"/>
    <property type="match status" value="1"/>
</dbReference>
<dbReference type="GO" id="GO:0003755">
    <property type="term" value="F:peptidyl-prolyl cis-trans isomerase activity"/>
    <property type="evidence" value="ECO:0007669"/>
    <property type="project" value="UniProtKB-UniRule"/>
</dbReference>
<dbReference type="AlphaFoldDB" id="A0A317T3T0"/>
<dbReference type="PIRSF" id="PIRSF001467">
    <property type="entry name" value="Peptidylpro_ismrse"/>
    <property type="match status" value="1"/>
</dbReference>
<gene>
    <name evidence="7" type="ORF">CR164_10425</name>
</gene>
<accession>A0A317T3T0</accession>
<dbReference type="PANTHER" id="PTHR45625:SF4">
    <property type="entry name" value="PEPTIDYLPROLYL ISOMERASE DOMAIN AND WD REPEAT-CONTAINING PROTEIN 1"/>
    <property type="match status" value="1"/>
</dbReference>
<evidence type="ECO:0000256" key="1">
    <source>
        <dbReference type="ARBA" id="ARBA00002388"/>
    </source>
</evidence>
<evidence type="ECO:0000259" key="6">
    <source>
        <dbReference type="PROSITE" id="PS50072"/>
    </source>
</evidence>
<protein>
    <recommendedName>
        <fullName evidence="5">Peptidyl-prolyl cis-trans isomerase</fullName>
        <shortName evidence="5">PPIase</shortName>
        <ecNumber evidence="5">5.2.1.8</ecNumber>
    </recommendedName>
</protein>
<evidence type="ECO:0000313" key="7">
    <source>
        <dbReference type="EMBL" id="PWW81439.1"/>
    </source>
</evidence>
<keyword evidence="8" id="KW-1185">Reference proteome</keyword>
<dbReference type="InterPro" id="IPR044666">
    <property type="entry name" value="Cyclophilin_A-like"/>
</dbReference>
<reference evidence="8" key="1">
    <citation type="submission" date="2017-10" db="EMBL/GenBank/DDBJ databases">
        <authorList>
            <person name="Gaisin V.A."/>
            <person name="Rysina M.S."/>
            <person name="Grouzdev D.S."/>
        </authorList>
    </citation>
    <scope>NUCLEOTIDE SEQUENCE [LARGE SCALE GENOMIC DNA]</scope>
    <source>
        <strain evidence="8">V1</strain>
    </source>
</reference>
<name>A0A317T3T0_9CHLB</name>
<dbReference type="InterPro" id="IPR024936">
    <property type="entry name" value="Cyclophilin-type_PPIase"/>
</dbReference>
<keyword evidence="4 5" id="KW-0413">Isomerase</keyword>
<dbReference type="CDD" id="cd00317">
    <property type="entry name" value="cyclophilin"/>
    <property type="match status" value="1"/>
</dbReference>
<proteinExistence type="inferred from homology"/>
<evidence type="ECO:0000256" key="3">
    <source>
        <dbReference type="ARBA" id="ARBA00023110"/>
    </source>
</evidence>
<dbReference type="RefSeq" id="WP_110023933.1">
    <property type="nucleotide sequence ID" value="NZ_PDNZ01000007.1"/>
</dbReference>
<dbReference type="Gene3D" id="2.40.100.10">
    <property type="entry name" value="Cyclophilin-like"/>
    <property type="match status" value="1"/>
</dbReference>
<dbReference type="EMBL" id="PDNZ01000007">
    <property type="protein sequence ID" value="PWW81439.1"/>
    <property type="molecule type" value="Genomic_DNA"/>
</dbReference>